<evidence type="ECO:0000313" key="9">
    <source>
        <dbReference type="Proteomes" id="UP000001542"/>
    </source>
</evidence>
<dbReference type="EMBL" id="DS113561">
    <property type="protein sequence ID" value="EAY01625.1"/>
    <property type="molecule type" value="Genomic_DNA"/>
</dbReference>
<dbReference type="AlphaFoldDB" id="A2F0D0"/>
<dbReference type="VEuPathDB" id="TrichDB:TVAGG3_0216440"/>
<evidence type="ECO:0000313" key="8">
    <source>
        <dbReference type="EMBL" id="EAY01625.1"/>
    </source>
</evidence>
<dbReference type="PANTHER" id="PTHR43811:SF19">
    <property type="entry name" value="39 KDA FK506-BINDING NUCLEAR PROTEIN"/>
    <property type="match status" value="1"/>
</dbReference>
<keyword evidence="3 5" id="KW-0697">Rotamase</keyword>
<sequence length="187" mass="20517">MPIRRAPKKVKKSCLQKYGFALGFSVFSICVFVGLVLYLGGDNSQAANRRKTIEDQRRARQETKSSLPPAKPGAVKVTKDGKVTKDIITEGKGQQAKKGDHVRVHYTGTLTNGEEFDSSVKRNQPFEFTIGQGVIKGWSEGVASMKVGEKSRFVIDSEYGYGEYGTGPIPGGATLIFEIELLEILKQ</sequence>
<reference evidence="8" key="1">
    <citation type="submission" date="2006-10" db="EMBL/GenBank/DDBJ databases">
        <authorList>
            <person name="Amadeo P."/>
            <person name="Zhao Q."/>
            <person name="Wortman J."/>
            <person name="Fraser-Liggett C."/>
            <person name="Carlton J."/>
        </authorList>
    </citation>
    <scope>NUCLEOTIDE SEQUENCE</scope>
    <source>
        <strain evidence="8">G3</strain>
    </source>
</reference>
<dbReference type="InterPro" id="IPR001179">
    <property type="entry name" value="PPIase_FKBP_dom"/>
</dbReference>
<dbReference type="KEGG" id="tva:4759452"/>
<dbReference type="InterPro" id="IPR046357">
    <property type="entry name" value="PPIase_dom_sf"/>
</dbReference>
<evidence type="ECO:0000256" key="6">
    <source>
        <dbReference type="SAM" id="Phobius"/>
    </source>
</evidence>
<protein>
    <recommendedName>
        <fullName evidence="2 5">peptidylprolyl isomerase</fullName>
        <ecNumber evidence="2 5">5.2.1.8</ecNumber>
    </recommendedName>
</protein>
<dbReference type="eggNOG" id="KOG0549">
    <property type="taxonomic scope" value="Eukaryota"/>
</dbReference>
<accession>A2F0D0</accession>
<dbReference type="Proteomes" id="UP000001542">
    <property type="component" value="Unassembled WGS sequence"/>
</dbReference>
<keyword evidence="6" id="KW-0472">Membrane</keyword>
<proteinExistence type="predicted"/>
<evidence type="ECO:0000256" key="5">
    <source>
        <dbReference type="PROSITE-ProRule" id="PRU00277"/>
    </source>
</evidence>
<dbReference type="SUPFAM" id="SSF54534">
    <property type="entry name" value="FKBP-like"/>
    <property type="match status" value="1"/>
</dbReference>
<keyword evidence="9" id="KW-1185">Reference proteome</keyword>
<dbReference type="PROSITE" id="PS50059">
    <property type="entry name" value="FKBP_PPIASE"/>
    <property type="match status" value="1"/>
</dbReference>
<gene>
    <name evidence="8" type="ORF">TVAG_292580</name>
</gene>
<evidence type="ECO:0000256" key="1">
    <source>
        <dbReference type="ARBA" id="ARBA00000971"/>
    </source>
</evidence>
<keyword evidence="6" id="KW-1133">Transmembrane helix</keyword>
<dbReference type="SMR" id="A2F0D0"/>
<organism evidence="8 9">
    <name type="scientific">Trichomonas vaginalis (strain ATCC PRA-98 / G3)</name>
    <dbReference type="NCBI Taxonomy" id="412133"/>
    <lineage>
        <taxon>Eukaryota</taxon>
        <taxon>Metamonada</taxon>
        <taxon>Parabasalia</taxon>
        <taxon>Trichomonadida</taxon>
        <taxon>Trichomonadidae</taxon>
        <taxon>Trichomonas</taxon>
    </lineage>
</organism>
<dbReference type="Gene3D" id="3.10.50.40">
    <property type="match status" value="1"/>
</dbReference>
<dbReference type="GO" id="GO:0003755">
    <property type="term" value="F:peptidyl-prolyl cis-trans isomerase activity"/>
    <property type="evidence" value="ECO:0000318"/>
    <property type="project" value="GO_Central"/>
</dbReference>
<dbReference type="PANTHER" id="PTHR43811">
    <property type="entry name" value="FKBP-TYPE PEPTIDYL-PROLYL CIS-TRANS ISOMERASE FKPA"/>
    <property type="match status" value="1"/>
</dbReference>
<feature type="transmembrane region" description="Helical" evidence="6">
    <location>
        <begin position="20"/>
        <end position="41"/>
    </location>
</feature>
<dbReference type="FunCoup" id="A2F0D0">
    <property type="interactions" value="196"/>
</dbReference>
<feature type="domain" description="PPIase FKBP-type" evidence="7">
    <location>
        <begin position="99"/>
        <end position="185"/>
    </location>
</feature>
<keyword evidence="6" id="KW-0812">Transmembrane</keyword>
<reference evidence="8" key="2">
    <citation type="journal article" date="2007" name="Science">
        <title>Draft genome sequence of the sexually transmitted pathogen Trichomonas vaginalis.</title>
        <authorList>
            <person name="Carlton J.M."/>
            <person name="Hirt R.P."/>
            <person name="Silva J.C."/>
            <person name="Delcher A.L."/>
            <person name="Schatz M."/>
            <person name="Zhao Q."/>
            <person name="Wortman J.R."/>
            <person name="Bidwell S.L."/>
            <person name="Alsmark U.C.M."/>
            <person name="Besteiro S."/>
            <person name="Sicheritz-Ponten T."/>
            <person name="Noel C.J."/>
            <person name="Dacks J.B."/>
            <person name="Foster P.G."/>
            <person name="Simillion C."/>
            <person name="Van de Peer Y."/>
            <person name="Miranda-Saavedra D."/>
            <person name="Barton G.J."/>
            <person name="Westrop G.D."/>
            <person name="Mueller S."/>
            <person name="Dessi D."/>
            <person name="Fiori P.L."/>
            <person name="Ren Q."/>
            <person name="Paulsen I."/>
            <person name="Zhang H."/>
            <person name="Bastida-Corcuera F.D."/>
            <person name="Simoes-Barbosa A."/>
            <person name="Brown M.T."/>
            <person name="Hayes R.D."/>
            <person name="Mukherjee M."/>
            <person name="Okumura C.Y."/>
            <person name="Schneider R."/>
            <person name="Smith A.J."/>
            <person name="Vanacova S."/>
            <person name="Villalvazo M."/>
            <person name="Haas B.J."/>
            <person name="Pertea M."/>
            <person name="Feldblyum T.V."/>
            <person name="Utterback T.R."/>
            <person name="Shu C.L."/>
            <person name="Osoegawa K."/>
            <person name="de Jong P.J."/>
            <person name="Hrdy I."/>
            <person name="Horvathova L."/>
            <person name="Zubacova Z."/>
            <person name="Dolezal P."/>
            <person name="Malik S.B."/>
            <person name="Logsdon J.M. Jr."/>
            <person name="Henze K."/>
            <person name="Gupta A."/>
            <person name="Wang C.C."/>
            <person name="Dunne R.L."/>
            <person name="Upcroft J.A."/>
            <person name="Upcroft P."/>
            <person name="White O."/>
            <person name="Salzberg S.L."/>
            <person name="Tang P."/>
            <person name="Chiu C.-H."/>
            <person name="Lee Y.-S."/>
            <person name="Embley T.M."/>
            <person name="Coombs G.H."/>
            <person name="Mottram J.C."/>
            <person name="Tachezy J."/>
            <person name="Fraser-Liggett C.M."/>
            <person name="Johnson P.J."/>
        </authorList>
    </citation>
    <scope>NUCLEOTIDE SEQUENCE [LARGE SCALE GENOMIC DNA]</scope>
    <source>
        <strain evidence="8">G3</strain>
    </source>
</reference>
<dbReference type="OrthoDB" id="1902587at2759"/>
<dbReference type="STRING" id="5722.A2F0D0"/>
<dbReference type="EC" id="5.2.1.8" evidence="2 5"/>
<dbReference type="InParanoid" id="A2F0D0"/>
<dbReference type="Pfam" id="PF00254">
    <property type="entry name" value="FKBP_C"/>
    <property type="match status" value="1"/>
</dbReference>
<comment type="catalytic activity">
    <reaction evidence="1 5">
        <text>[protein]-peptidylproline (omega=180) = [protein]-peptidylproline (omega=0)</text>
        <dbReference type="Rhea" id="RHEA:16237"/>
        <dbReference type="Rhea" id="RHEA-COMP:10747"/>
        <dbReference type="Rhea" id="RHEA-COMP:10748"/>
        <dbReference type="ChEBI" id="CHEBI:83833"/>
        <dbReference type="ChEBI" id="CHEBI:83834"/>
        <dbReference type="EC" id="5.2.1.8"/>
    </reaction>
</comment>
<keyword evidence="4 5" id="KW-0413">Isomerase</keyword>
<dbReference type="RefSeq" id="XP_001330357.1">
    <property type="nucleotide sequence ID" value="XM_001330322.1"/>
</dbReference>
<name>A2F0D0_TRIV3</name>
<evidence type="ECO:0000256" key="4">
    <source>
        <dbReference type="ARBA" id="ARBA00023235"/>
    </source>
</evidence>
<dbReference type="VEuPathDB" id="TrichDB:TVAG_292580"/>
<dbReference type="FunFam" id="3.10.50.40:FF:000006">
    <property type="entry name" value="Peptidyl-prolyl cis-trans isomerase"/>
    <property type="match status" value="1"/>
</dbReference>
<evidence type="ECO:0000256" key="2">
    <source>
        <dbReference type="ARBA" id="ARBA00013194"/>
    </source>
</evidence>
<evidence type="ECO:0000256" key="3">
    <source>
        <dbReference type="ARBA" id="ARBA00023110"/>
    </source>
</evidence>
<evidence type="ECO:0000259" key="7">
    <source>
        <dbReference type="PROSITE" id="PS50059"/>
    </source>
</evidence>